<accession>A0A5B9P6T3</accession>
<feature type="chain" id="PRO_5022855326" description="Lipocalin-like domain-containing protein" evidence="1">
    <location>
        <begin position="24"/>
        <end position="150"/>
    </location>
</feature>
<evidence type="ECO:0000313" key="2">
    <source>
        <dbReference type="EMBL" id="QEG21994.1"/>
    </source>
</evidence>
<gene>
    <name evidence="2" type="ORF">MFFC18_18550</name>
</gene>
<evidence type="ECO:0000256" key="1">
    <source>
        <dbReference type="SAM" id="SignalP"/>
    </source>
</evidence>
<feature type="signal peptide" evidence="1">
    <location>
        <begin position="1"/>
        <end position="23"/>
    </location>
</feature>
<evidence type="ECO:0008006" key="4">
    <source>
        <dbReference type="Google" id="ProtNLM"/>
    </source>
</evidence>
<protein>
    <recommendedName>
        <fullName evidence="4">Lipocalin-like domain-containing protein</fullName>
    </recommendedName>
</protein>
<dbReference type="RefSeq" id="WP_148618737.1">
    <property type="nucleotide sequence ID" value="NZ_CP042912.1"/>
</dbReference>
<dbReference type="EMBL" id="CP042912">
    <property type="protein sequence ID" value="QEG21994.1"/>
    <property type="molecule type" value="Genomic_DNA"/>
</dbReference>
<dbReference type="Proteomes" id="UP000322214">
    <property type="component" value="Chromosome"/>
</dbReference>
<name>A0A5B9P6T3_9BACT</name>
<dbReference type="KEGG" id="mff:MFFC18_18550"/>
<proteinExistence type="predicted"/>
<dbReference type="PROSITE" id="PS51257">
    <property type="entry name" value="PROKAR_LIPOPROTEIN"/>
    <property type="match status" value="1"/>
</dbReference>
<sequence precursor="true">MRRGKFTILHLLLVVLLTAFALACIVEQQTTVGEFTSRSPDGSWALSLSLVEHSTLFWNRKTVRTAVDHTTDEHSIWATTHTISLNGADGKTVSYPNAGALSIVYRRTENDTLAISASWGETGAKHRVTIGNGDFVNGSANGKIANPPSG</sequence>
<keyword evidence="1" id="KW-0732">Signal</keyword>
<keyword evidence="3" id="KW-1185">Reference proteome</keyword>
<reference evidence="2 3" key="1">
    <citation type="submission" date="2019-08" db="EMBL/GenBank/DDBJ databases">
        <title>Deep-cultivation of Planctomycetes and their phenomic and genomic characterization uncovers novel biology.</title>
        <authorList>
            <person name="Wiegand S."/>
            <person name="Jogler M."/>
            <person name="Boedeker C."/>
            <person name="Pinto D."/>
            <person name="Vollmers J."/>
            <person name="Rivas-Marin E."/>
            <person name="Kohn T."/>
            <person name="Peeters S.H."/>
            <person name="Heuer A."/>
            <person name="Rast P."/>
            <person name="Oberbeckmann S."/>
            <person name="Bunk B."/>
            <person name="Jeske O."/>
            <person name="Meyerdierks A."/>
            <person name="Storesund J.E."/>
            <person name="Kallscheuer N."/>
            <person name="Luecker S."/>
            <person name="Lage O.M."/>
            <person name="Pohl T."/>
            <person name="Merkel B.J."/>
            <person name="Hornburger P."/>
            <person name="Mueller R.-W."/>
            <person name="Bruemmer F."/>
            <person name="Labrenz M."/>
            <person name="Spormann A.M."/>
            <person name="Op den Camp H."/>
            <person name="Overmann J."/>
            <person name="Amann R."/>
            <person name="Jetten M.S.M."/>
            <person name="Mascher T."/>
            <person name="Medema M.H."/>
            <person name="Devos D.P."/>
            <person name="Kaster A.-K."/>
            <person name="Ovreas L."/>
            <person name="Rohde M."/>
            <person name="Galperin M.Y."/>
            <person name="Jogler C."/>
        </authorList>
    </citation>
    <scope>NUCLEOTIDE SEQUENCE [LARGE SCALE GENOMIC DNA]</scope>
    <source>
        <strain evidence="2 3">FC18</strain>
    </source>
</reference>
<dbReference type="AlphaFoldDB" id="A0A5B9P6T3"/>
<dbReference type="STRING" id="980251.GCA_001642875_03131"/>
<evidence type="ECO:0000313" key="3">
    <source>
        <dbReference type="Proteomes" id="UP000322214"/>
    </source>
</evidence>
<organism evidence="2 3">
    <name type="scientific">Mariniblastus fucicola</name>
    <dbReference type="NCBI Taxonomy" id="980251"/>
    <lineage>
        <taxon>Bacteria</taxon>
        <taxon>Pseudomonadati</taxon>
        <taxon>Planctomycetota</taxon>
        <taxon>Planctomycetia</taxon>
        <taxon>Pirellulales</taxon>
        <taxon>Pirellulaceae</taxon>
        <taxon>Mariniblastus</taxon>
    </lineage>
</organism>